<feature type="region of interest" description="Disordered" evidence="1">
    <location>
        <begin position="858"/>
        <end position="1039"/>
    </location>
</feature>
<feature type="compositionally biased region" description="Acidic residues" evidence="1">
    <location>
        <begin position="1021"/>
        <end position="1037"/>
    </location>
</feature>
<dbReference type="STRING" id="1128400.I2FWA0"/>
<feature type="region of interest" description="Disordered" evidence="1">
    <location>
        <begin position="224"/>
        <end position="252"/>
    </location>
</feature>
<feature type="compositionally biased region" description="Basic and acidic residues" evidence="1">
    <location>
        <begin position="1801"/>
        <end position="1817"/>
    </location>
</feature>
<feature type="compositionally biased region" description="Acidic residues" evidence="1">
    <location>
        <begin position="499"/>
        <end position="518"/>
    </location>
</feature>
<evidence type="ECO:0000313" key="2">
    <source>
        <dbReference type="EMBL" id="CCF51193.1"/>
    </source>
</evidence>
<feature type="region of interest" description="Disordered" evidence="1">
    <location>
        <begin position="1525"/>
        <end position="1932"/>
    </location>
</feature>
<proteinExistence type="predicted"/>
<protein>
    <submittedName>
        <fullName evidence="2">Uncharacterized protein</fullName>
    </submittedName>
</protein>
<dbReference type="EMBL" id="CAGI01000161">
    <property type="protein sequence ID" value="CCF51193.1"/>
    <property type="molecule type" value="Genomic_DNA"/>
</dbReference>
<evidence type="ECO:0000256" key="1">
    <source>
        <dbReference type="SAM" id="MobiDB-lite"/>
    </source>
</evidence>
<feature type="region of interest" description="Disordered" evidence="1">
    <location>
        <begin position="1"/>
        <end position="80"/>
    </location>
</feature>
<feature type="compositionally biased region" description="Basic and acidic residues" evidence="1">
    <location>
        <begin position="224"/>
        <end position="247"/>
    </location>
</feature>
<feature type="region of interest" description="Disordered" evidence="1">
    <location>
        <begin position="1354"/>
        <end position="1397"/>
    </location>
</feature>
<feature type="compositionally biased region" description="Acidic residues" evidence="1">
    <location>
        <begin position="722"/>
        <end position="757"/>
    </location>
</feature>
<feature type="region of interest" description="Disordered" evidence="1">
    <location>
        <begin position="1098"/>
        <end position="1311"/>
    </location>
</feature>
<feature type="compositionally biased region" description="Polar residues" evidence="1">
    <location>
        <begin position="32"/>
        <end position="60"/>
    </location>
</feature>
<feature type="compositionally biased region" description="Basic and acidic residues" evidence="1">
    <location>
        <begin position="1666"/>
        <end position="1686"/>
    </location>
</feature>
<feature type="compositionally biased region" description="Basic and acidic residues" evidence="1">
    <location>
        <begin position="1201"/>
        <end position="1212"/>
    </location>
</feature>
<feature type="compositionally biased region" description="Acidic residues" evidence="1">
    <location>
        <begin position="583"/>
        <end position="606"/>
    </location>
</feature>
<feature type="compositionally biased region" description="Basic residues" evidence="1">
    <location>
        <begin position="1919"/>
        <end position="1932"/>
    </location>
</feature>
<feature type="compositionally biased region" description="Acidic residues" evidence="1">
    <location>
        <begin position="636"/>
        <end position="663"/>
    </location>
</feature>
<dbReference type="eggNOG" id="ENOG502TKER">
    <property type="taxonomic scope" value="Eukaryota"/>
</dbReference>
<feature type="region of interest" description="Disordered" evidence="1">
    <location>
        <begin position="794"/>
        <end position="821"/>
    </location>
</feature>
<feature type="region of interest" description="Disordered" evidence="1">
    <location>
        <begin position="467"/>
        <end position="778"/>
    </location>
</feature>
<comment type="caution">
    <text evidence="2">The sequence shown here is derived from an EMBL/GenBank/DDBJ whole genome shotgun (WGS) entry which is preliminary data.</text>
</comment>
<feature type="compositionally biased region" description="Low complexity" evidence="1">
    <location>
        <begin position="399"/>
        <end position="411"/>
    </location>
</feature>
<feature type="compositionally biased region" description="Acidic residues" evidence="1">
    <location>
        <begin position="564"/>
        <end position="574"/>
    </location>
</feature>
<evidence type="ECO:0000313" key="3">
    <source>
        <dbReference type="Proteomes" id="UP000006174"/>
    </source>
</evidence>
<feature type="compositionally biased region" description="Basic residues" evidence="1">
    <location>
        <begin position="1780"/>
        <end position="1789"/>
    </location>
</feature>
<feature type="compositionally biased region" description="Polar residues" evidence="1">
    <location>
        <begin position="1377"/>
        <end position="1394"/>
    </location>
</feature>
<feature type="compositionally biased region" description="Low complexity" evidence="1">
    <location>
        <begin position="297"/>
        <end position="309"/>
    </location>
</feature>
<organism evidence="2 3">
    <name type="scientific">Ustilago hordei</name>
    <name type="common">Barley covered smut fungus</name>
    <dbReference type="NCBI Taxonomy" id="120017"/>
    <lineage>
        <taxon>Eukaryota</taxon>
        <taxon>Fungi</taxon>
        <taxon>Dikarya</taxon>
        <taxon>Basidiomycota</taxon>
        <taxon>Ustilaginomycotina</taxon>
        <taxon>Ustilaginomycetes</taxon>
        <taxon>Ustilaginales</taxon>
        <taxon>Ustilaginaceae</taxon>
        <taxon>Ustilago</taxon>
    </lineage>
</organism>
<dbReference type="HOGENOM" id="CLU_002281_0_0_1"/>
<feature type="compositionally biased region" description="Acidic residues" evidence="1">
    <location>
        <begin position="1358"/>
        <end position="1370"/>
    </location>
</feature>
<reference evidence="2 3" key="1">
    <citation type="journal article" date="2012" name="Plant Cell">
        <title>Genome comparison of barley and maize smut fungi reveals targeted loss of RNA silencing components and species-specific presence of transposable elements.</title>
        <authorList>
            <person name="Laurie J.D."/>
            <person name="Ali S."/>
            <person name="Linning R."/>
            <person name="Mannhaupt G."/>
            <person name="Wong P."/>
            <person name="Gueldener U."/>
            <person name="Muensterkoetter M."/>
            <person name="Moore R."/>
            <person name="Kahmann R."/>
            <person name="Bakkeren G."/>
            <person name="Schirawski J."/>
        </authorList>
    </citation>
    <scope>NUCLEOTIDE SEQUENCE [LARGE SCALE GENOMIC DNA]</scope>
    <source>
        <strain evidence="3">Uh4875-4</strain>
    </source>
</reference>
<feature type="compositionally biased region" description="Polar residues" evidence="1">
    <location>
        <begin position="910"/>
        <end position="923"/>
    </location>
</feature>
<feature type="compositionally biased region" description="Basic and acidic residues" evidence="1">
    <location>
        <begin position="893"/>
        <end position="906"/>
    </location>
</feature>
<sequence>MAPVDSPYGRSQRAQQRPYYVPSSAVDDSIAKASSSTPSRSVPKTSTLTPQNGSASTSAPIASLNGKPRAAHGVSSTAASRLAQISPSAYDCFNEVAWVVDLSSRIGNALQSPIPPPPVSAHDSFAGSPSSSSSQAHFDLLPRHRVRLPRPSKEFRDLQQRLGLTQSSSSFSIDLDTSADMTATSTSASTRPKDPDSAIQWVQHAQDDFERRRADLERSRQGLLKRLEGDHQNSDTYAHDGEGEAQHAAEGPVHPAVERSMLAAKSLQELMRSGGLQSEDGNDAEPGFADLLATAEPIPGGSASPGPSSLFEANKGSDGTLNIEAILQQRAKMAPLDDQNEAGPSQNRRSMLDLSQAPPAQPAKKPVIEVLDADAPASASDESSQADSDDNEEVHAQGASDRASSQASSKSDNSESESDAETGQQHHASARNRTQEQLATSQRAAPHPMDQIAIVDGVFKIIPARSDDAIDAQGSSVVAESEEEVRESRISEDEKVQDASDDQDSETDADDNDEEDEIKDQVEHDYTASRGSNQYRDGVGGMSTRDLLFEGPTGEADEPIVLSDSDDEGEDDSDQQGQRGDVRDDDEEMEDDLQDELDEDSADGCESEQKHTPRDRADVPGQQAFEPQRQRQGLDQADDDQEEDENDEAGESEAGEQSGEEGIDANQEFIRQIQAQSASVSRDLGAKVVASAGTDNITEQQPQSDTFAASLEQPQPTATADDQGDAMPDSEVEPEELDEDLCWSEIEADQRDDEDSRDADLPQSAAVDSAYRAMHGSQPTTGFVKVSQLLAGMQDAGSNANGEEKASNGRSDPTMGSIDPEILASFAKSPASDATATASTAIGAESFHLERTASQTEADIFDAFTRQDASTDANEPSSQSDANIEPLLQSEPAEQHTQHDEIKDGDADATMQQPSPQPDQAINQREEAETETAQEQEEKARAAVERETELPEDSAPTVKDDHKPVVGEAEPDAHATVAKVEETSTESPAAAPSPLTADDAIISDAPVDPDKPVLERVESTDVLEADVEDNSEDEATNEDIAIEKAREDSASAHDVPANTELAAPSAPIGETDNIVIDAESVQNTAAKLPDVANQALQKAVQNEVSQPRSASVVPEDEGIMSGDLADRDSSIEKQATPSTSKAPSVGPEAKDQVMDDATAVPEPVEADPTGSSSTSNKVKKAGDSDPEEEEVAEETEELAEENEKTAEEKGEAAEEIEEAAEGDGSRGRDRQGSEAVVERLDDNVKPESKPVTNASELPTLNEPARQNEDTEAQSSSSLHALVSAGRVPPSPASSDRRSTSSFTPFANRLGHRHLHGATKRNLFAQMTEAASNFASSFTAPLRSLPSLLPIRERQASEKEEDDDKQDETETPAEVVAESSSTAETRQPISRSTKQIEPAEYTITTRSHCLYRRLELTDIERMPAFIVPGCSINHENARAEKARDLGVAPEQESDDWMDVDPDLLPLDVHQKLSRIVGIQILREGIFAEPDSSAAKLLMDGYQIDLDLTTSFDDKADPKKALFEKDAEEHKAVSFDDPKAEVKEEHKMDISHDEDAEQKSDVQQSSLFTPVKMEAGDEVKDEIKDPETPLRTTRQSSRHRRAGSAASTSSHHRSPRHPDPTNADADYLPDDERKSLYRNRHTSAGAPGDASITSLEEQLTAGEDDEGDRILPDAEQDAEKSEDTREAAVDESITPSPPKRKRGRARKSAATADTTFEPFADDEKQADQEDVEPPAESKPRKGRGRKRAASSVEVSSESQVQEEQGLQDAAAVEGATGTASPKSKRPRRGRKSKEVPAFDPANEEAKKEAEDGENDDHRAGSFLRTRSTRKDEGAVLEQIDDEQHEEQATEKPADSGEVGQGGRRSRKRKQAATEDSSSVAEATPAETISNVDDAESGKQPRRSRRSQGGSRASSVSPSKTTPRKNAKRKVLKLN</sequence>
<feature type="compositionally biased region" description="Polar residues" evidence="1">
    <location>
        <begin position="1871"/>
        <end position="1888"/>
    </location>
</feature>
<feature type="compositionally biased region" description="Basic residues" evidence="1">
    <location>
        <begin position="1696"/>
        <end position="1705"/>
    </location>
</feature>
<feature type="compositionally biased region" description="Polar residues" evidence="1">
    <location>
        <begin position="867"/>
        <end position="882"/>
    </location>
</feature>
<accession>I2FWA0</accession>
<dbReference type="OMA" id="HEEDDNA"/>
<feature type="compositionally biased region" description="Low complexity" evidence="1">
    <location>
        <begin position="120"/>
        <end position="136"/>
    </location>
</feature>
<gene>
    <name evidence="2" type="ORF">UHOR_01083</name>
</gene>
<feature type="compositionally biased region" description="Basic and acidic residues" evidence="1">
    <location>
        <begin position="1008"/>
        <end position="1019"/>
    </location>
</feature>
<feature type="compositionally biased region" description="Polar residues" evidence="1">
    <location>
        <begin position="422"/>
        <end position="443"/>
    </location>
</feature>
<feature type="compositionally biased region" description="Basic and acidic residues" evidence="1">
    <location>
        <begin position="1223"/>
        <end position="1248"/>
    </location>
</feature>
<name>I2FWA0_USTHO</name>
<feature type="compositionally biased region" description="Low complexity" evidence="1">
    <location>
        <begin position="1747"/>
        <end position="1762"/>
    </location>
</feature>
<feature type="compositionally biased region" description="Basic and acidic residues" evidence="1">
    <location>
        <begin position="486"/>
        <end position="498"/>
    </location>
</feature>
<feature type="compositionally biased region" description="Basic and acidic residues" evidence="1">
    <location>
        <begin position="1843"/>
        <end position="1852"/>
    </location>
</feature>
<feature type="compositionally biased region" description="Basic and acidic residues" evidence="1">
    <location>
        <begin position="607"/>
        <end position="618"/>
    </location>
</feature>
<feature type="compositionally biased region" description="Basic and acidic residues" evidence="1">
    <location>
        <begin position="1572"/>
        <end position="1586"/>
    </location>
</feature>
<keyword evidence="3" id="KW-1185">Reference proteome</keyword>
<feature type="compositionally biased region" description="Polar residues" evidence="1">
    <location>
        <begin position="1098"/>
        <end position="1109"/>
    </location>
</feature>
<feature type="compositionally biased region" description="Basic and acidic residues" evidence="1">
    <location>
        <begin position="936"/>
        <end position="949"/>
    </location>
</feature>
<feature type="region of interest" description="Disordered" evidence="1">
    <location>
        <begin position="275"/>
        <end position="449"/>
    </location>
</feature>
<feature type="compositionally biased region" description="Low complexity" evidence="1">
    <location>
        <begin position="356"/>
        <end position="365"/>
    </location>
</feature>
<dbReference type="Proteomes" id="UP000006174">
    <property type="component" value="Unassembled WGS sequence"/>
</dbReference>
<feature type="region of interest" description="Disordered" evidence="1">
    <location>
        <begin position="108"/>
        <end position="151"/>
    </location>
</feature>
<feature type="compositionally biased region" description="Low complexity" evidence="1">
    <location>
        <begin position="373"/>
        <end position="386"/>
    </location>
</feature>
<feature type="compositionally biased region" description="Polar residues" evidence="1">
    <location>
        <begin position="693"/>
        <end position="720"/>
    </location>
</feature>
<feature type="compositionally biased region" description="Low complexity" evidence="1">
    <location>
        <begin position="1904"/>
        <end position="1917"/>
    </location>
</feature>
<feature type="compositionally biased region" description="Polar residues" evidence="1">
    <location>
        <begin position="1132"/>
        <end position="1142"/>
    </location>
</feature>
<feature type="compositionally biased region" description="Basic and acidic residues" evidence="1">
    <location>
        <begin position="1525"/>
        <end position="1558"/>
    </location>
</feature>
<feature type="compositionally biased region" description="Acidic residues" evidence="1">
    <location>
        <begin position="1184"/>
        <end position="1200"/>
    </location>
</feature>